<dbReference type="InterPro" id="IPR000719">
    <property type="entry name" value="Prot_kinase_dom"/>
</dbReference>
<reference evidence="2" key="2">
    <citation type="submission" date="2023-05" db="EMBL/GenBank/DDBJ databases">
        <authorList>
            <consortium name="Lawrence Berkeley National Laboratory"/>
            <person name="Steindorff A."/>
            <person name="Hensen N."/>
            <person name="Bonometti L."/>
            <person name="Westerberg I."/>
            <person name="Brannstrom I.O."/>
            <person name="Guillou S."/>
            <person name="Cros-Aarteil S."/>
            <person name="Calhoun S."/>
            <person name="Haridas S."/>
            <person name="Kuo A."/>
            <person name="Mondo S."/>
            <person name="Pangilinan J."/>
            <person name="Riley R."/>
            <person name="Labutti K."/>
            <person name="Andreopoulos B."/>
            <person name="Lipzen A."/>
            <person name="Chen C."/>
            <person name="Yanf M."/>
            <person name="Daum C."/>
            <person name="Ng V."/>
            <person name="Clum A."/>
            <person name="Ohm R."/>
            <person name="Martin F."/>
            <person name="Silar P."/>
            <person name="Natvig D."/>
            <person name="Lalanne C."/>
            <person name="Gautier V."/>
            <person name="Ament-Velasquez S.L."/>
            <person name="Kruys A."/>
            <person name="Hutchinson M.I."/>
            <person name="Powell A.J."/>
            <person name="Barry K."/>
            <person name="Miller A.N."/>
            <person name="Grigoriev I.V."/>
            <person name="Debuchy R."/>
            <person name="Gladieux P."/>
            <person name="Thoren M.H."/>
            <person name="Johannesson H."/>
        </authorList>
    </citation>
    <scope>NUCLEOTIDE SEQUENCE</scope>
    <source>
        <strain evidence="2">PSN293</strain>
    </source>
</reference>
<keyword evidence="2" id="KW-0418">Kinase</keyword>
<gene>
    <name evidence="2" type="ORF">QBC37DRAFT_471164</name>
</gene>
<comment type="caution">
    <text evidence="2">The sequence shown here is derived from an EMBL/GenBank/DDBJ whole genome shotgun (WGS) entry which is preliminary data.</text>
</comment>
<reference evidence="2" key="1">
    <citation type="journal article" date="2023" name="Mol. Phylogenet. Evol.">
        <title>Genome-scale phylogeny and comparative genomics of the fungal order Sordariales.</title>
        <authorList>
            <person name="Hensen N."/>
            <person name="Bonometti L."/>
            <person name="Westerberg I."/>
            <person name="Brannstrom I.O."/>
            <person name="Guillou S."/>
            <person name="Cros-Aarteil S."/>
            <person name="Calhoun S."/>
            <person name="Haridas S."/>
            <person name="Kuo A."/>
            <person name="Mondo S."/>
            <person name="Pangilinan J."/>
            <person name="Riley R."/>
            <person name="LaButti K."/>
            <person name="Andreopoulos B."/>
            <person name="Lipzen A."/>
            <person name="Chen C."/>
            <person name="Yan M."/>
            <person name="Daum C."/>
            <person name="Ng V."/>
            <person name="Clum A."/>
            <person name="Steindorff A."/>
            <person name="Ohm R.A."/>
            <person name="Martin F."/>
            <person name="Silar P."/>
            <person name="Natvig D.O."/>
            <person name="Lalanne C."/>
            <person name="Gautier V."/>
            <person name="Ament-Velasquez S.L."/>
            <person name="Kruys A."/>
            <person name="Hutchinson M.I."/>
            <person name="Powell A.J."/>
            <person name="Barry K."/>
            <person name="Miller A.N."/>
            <person name="Grigoriev I.V."/>
            <person name="Debuchy R."/>
            <person name="Gladieux P."/>
            <person name="Hiltunen Thoren M."/>
            <person name="Johannesson H."/>
        </authorList>
    </citation>
    <scope>NUCLEOTIDE SEQUENCE</scope>
    <source>
        <strain evidence="2">PSN293</strain>
    </source>
</reference>
<evidence type="ECO:0000313" key="3">
    <source>
        <dbReference type="Proteomes" id="UP001301769"/>
    </source>
</evidence>
<dbReference type="Gene3D" id="1.10.510.10">
    <property type="entry name" value="Transferase(Phosphotransferase) domain 1"/>
    <property type="match status" value="1"/>
</dbReference>
<evidence type="ECO:0000313" key="2">
    <source>
        <dbReference type="EMBL" id="KAK4216795.1"/>
    </source>
</evidence>
<dbReference type="GO" id="GO:0004672">
    <property type="term" value="F:protein kinase activity"/>
    <property type="evidence" value="ECO:0007669"/>
    <property type="project" value="InterPro"/>
</dbReference>
<sequence>MVPQVTSAEDLTFIHEECDEETGNCHTTFAYFDKNDTGYFGNLSLPKHEIKLEQLAFALTPVPDEHLFPEWAGSGVKLTEAPETSPFNIYIKRPSIVLYDVFREHDVLDLIPKDLLEEAKVMEMLSQHPHPHVIRYHGCHVRRHRIVGLVLDRHSNTLADYLKKNVGSLDESRFMQALKSAIYHLHSIKWTHNDLHPNNIMVDESGGQGGPRGAKGWIEGEMKDYHTSDSSHDLFALEKLRTWLESPAFND</sequence>
<dbReference type="Pfam" id="PF00069">
    <property type="entry name" value="Pkinase"/>
    <property type="match status" value="1"/>
</dbReference>
<keyword evidence="3" id="KW-1185">Reference proteome</keyword>
<dbReference type="Proteomes" id="UP001301769">
    <property type="component" value="Unassembled WGS sequence"/>
</dbReference>
<dbReference type="InterPro" id="IPR011009">
    <property type="entry name" value="Kinase-like_dom_sf"/>
</dbReference>
<keyword evidence="2" id="KW-0808">Transferase</keyword>
<proteinExistence type="predicted"/>
<dbReference type="AlphaFoldDB" id="A0AAN6YDU8"/>
<dbReference type="EMBL" id="MU858065">
    <property type="protein sequence ID" value="KAK4216795.1"/>
    <property type="molecule type" value="Genomic_DNA"/>
</dbReference>
<protein>
    <submittedName>
        <fullName evidence="2">Kinase-like protein</fullName>
    </submittedName>
</protein>
<dbReference type="SUPFAM" id="SSF56112">
    <property type="entry name" value="Protein kinase-like (PK-like)"/>
    <property type="match status" value="1"/>
</dbReference>
<dbReference type="PROSITE" id="PS50011">
    <property type="entry name" value="PROTEIN_KINASE_DOM"/>
    <property type="match status" value="1"/>
</dbReference>
<accession>A0AAN6YDU8</accession>
<feature type="domain" description="Protein kinase" evidence="1">
    <location>
        <begin position="29"/>
        <end position="251"/>
    </location>
</feature>
<evidence type="ECO:0000259" key="1">
    <source>
        <dbReference type="PROSITE" id="PS50011"/>
    </source>
</evidence>
<organism evidence="2 3">
    <name type="scientific">Rhypophila decipiens</name>
    <dbReference type="NCBI Taxonomy" id="261697"/>
    <lineage>
        <taxon>Eukaryota</taxon>
        <taxon>Fungi</taxon>
        <taxon>Dikarya</taxon>
        <taxon>Ascomycota</taxon>
        <taxon>Pezizomycotina</taxon>
        <taxon>Sordariomycetes</taxon>
        <taxon>Sordariomycetidae</taxon>
        <taxon>Sordariales</taxon>
        <taxon>Naviculisporaceae</taxon>
        <taxon>Rhypophila</taxon>
    </lineage>
</organism>
<dbReference type="GO" id="GO:0005524">
    <property type="term" value="F:ATP binding"/>
    <property type="evidence" value="ECO:0007669"/>
    <property type="project" value="InterPro"/>
</dbReference>
<name>A0AAN6YDU8_9PEZI</name>